<dbReference type="AlphaFoldDB" id="A0A6F8YS72"/>
<dbReference type="RefSeq" id="WP_173160558.1">
    <property type="nucleotide sequence ID" value="NZ_AP022871.1"/>
</dbReference>
<reference evidence="2 3" key="1">
    <citation type="submission" date="2020-03" db="EMBL/GenBank/DDBJ databases">
        <title>Whole genome shotgun sequence of Phytohabitans suffuscus NBRC 105367.</title>
        <authorList>
            <person name="Komaki H."/>
            <person name="Tamura T."/>
        </authorList>
    </citation>
    <scope>NUCLEOTIDE SEQUENCE [LARGE SCALE GENOMIC DNA]</scope>
    <source>
        <strain evidence="2 3">NBRC 105367</strain>
    </source>
</reference>
<evidence type="ECO:0000313" key="3">
    <source>
        <dbReference type="Proteomes" id="UP000503011"/>
    </source>
</evidence>
<dbReference type="Gene3D" id="3.30.720.120">
    <property type="match status" value="1"/>
</dbReference>
<dbReference type="PANTHER" id="PTHR34109">
    <property type="entry name" value="BNAUNNG04460D PROTEIN-RELATED"/>
    <property type="match status" value="1"/>
</dbReference>
<dbReference type="InterPro" id="IPR004360">
    <property type="entry name" value="Glyas_Fos-R_dOase_dom"/>
</dbReference>
<protein>
    <recommendedName>
        <fullName evidence="1">VOC domain-containing protein</fullName>
    </recommendedName>
</protein>
<organism evidence="2 3">
    <name type="scientific">Phytohabitans suffuscus</name>
    <dbReference type="NCBI Taxonomy" id="624315"/>
    <lineage>
        <taxon>Bacteria</taxon>
        <taxon>Bacillati</taxon>
        <taxon>Actinomycetota</taxon>
        <taxon>Actinomycetes</taxon>
        <taxon>Micromonosporales</taxon>
        <taxon>Micromonosporaceae</taxon>
    </lineage>
</organism>
<reference evidence="2 3" key="2">
    <citation type="submission" date="2020-03" db="EMBL/GenBank/DDBJ databases">
        <authorList>
            <person name="Ichikawa N."/>
            <person name="Kimura A."/>
            <person name="Kitahashi Y."/>
            <person name="Uohara A."/>
        </authorList>
    </citation>
    <scope>NUCLEOTIDE SEQUENCE [LARGE SCALE GENOMIC DNA]</scope>
    <source>
        <strain evidence="2 3">NBRC 105367</strain>
    </source>
</reference>
<proteinExistence type="predicted"/>
<dbReference type="PANTHER" id="PTHR34109:SF1">
    <property type="entry name" value="VOC DOMAIN-CONTAINING PROTEIN"/>
    <property type="match status" value="1"/>
</dbReference>
<dbReference type="KEGG" id="psuu:Psuf_062190"/>
<dbReference type="Proteomes" id="UP000503011">
    <property type="component" value="Chromosome"/>
</dbReference>
<feature type="domain" description="VOC" evidence="1">
    <location>
        <begin position="2"/>
        <end position="121"/>
    </location>
</feature>
<dbReference type="Gene3D" id="3.30.720.110">
    <property type="match status" value="1"/>
</dbReference>
<dbReference type="InterPro" id="IPR037523">
    <property type="entry name" value="VOC_core"/>
</dbReference>
<accession>A0A6F8YS72</accession>
<evidence type="ECO:0000259" key="1">
    <source>
        <dbReference type="PROSITE" id="PS51819"/>
    </source>
</evidence>
<dbReference type="EMBL" id="AP022871">
    <property type="protein sequence ID" value="BCB88906.1"/>
    <property type="molecule type" value="Genomic_DNA"/>
</dbReference>
<name>A0A6F8YS72_9ACTN</name>
<sequence>MRSIYPVFRYTDAKAAIDWLAGAFGFEAGEVTEAPDGTVAHAELTYGGGMIMVGQRSGPAGAVPDADDWRVYVAVDDVDAHHARAVAAGAEVIMPLTDRPYGSREYGARDLEGNPWSFGTYRP</sequence>
<evidence type="ECO:0000313" key="2">
    <source>
        <dbReference type="EMBL" id="BCB88906.1"/>
    </source>
</evidence>
<keyword evidence="3" id="KW-1185">Reference proteome</keyword>
<dbReference type="SUPFAM" id="SSF54593">
    <property type="entry name" value="Glyoxalase/Bleomycin resistance protein/Dihydroxybiphenyl dioxygenase"/>
    <property type="match status" value="1"/>
</dbReference>
<dbReference type="PROSITE" id="PS51819">
    <property type="entry name" value="VOC"/>
    <property type="match status" value="1"/>
</dbReference>
<dbReference type="InterPro" id="IPR029068">
    <property type="entry name" value="Glyas_Bleomycin-R_OHBP_Dase"/>
</dbReference>
<dbReference type="Pfam" id="PF00903">
    <property type="entry name" value="Glyoxalase"/>
    <property type="match status" value="1"/>
</dbReference>
<gene>
    <name evidence="2" type="ORF">Psuf_062190</name>
</gene>